<sequence>MMYIVIEVIDVLKLKLREVMFEKRWNARQLSEATGIRWNSIDDMMENRSKRWSVENLEKIMEVLGIESVNDLIEYIDDKKTTEA</sequence>
<dbReference type="AlphaFoldDB" id="A0A433XXA3"/>
<feature type="domain" description="HTH cro/C1-type" evidence="1">
    <location>
        <begin position="45"/>
        <end position="72"/>
    </location>
</feature>
<gene>
    <name evidence="2" type="ORF">EJP82_26010</name>
</gene>
<dbReference type="PROSITE" id="PS50943">
    <property type="entry name" value="HTH_CROC1"/>
    <property type="match status" value="1"/>
</dbReference>
<evidence type="ECO:0000313" key="2">
    <source>
        <dbReference type="EMBL" id="RUT39488.1"/>
    </source>
</evidence>
<dbReference type="InterPro" id="IPR010982">
    <property type="entry name" value="Lambda_DNA-bd_dom_sf"/>
</dbReference>
<accession>A0A433XXA3</accession>
<name>A0A433XXA3_9BACL</name>
<protein>
    <submittedName>
        <fullName evidence="2">XRE family transcriptional regulator</fullName>
    </submittedName>
</protein>
<keyword evidence="3" id="KW-1185">Reference proteome</keyword>
<dbReference type="Pfam" id="PF13443">
    <property type="entry name" value="HTH_26"/>
    <property type="match status" value="1"/>
</dbReference>
<proteinExistence type="predicted"/>
<dbReference type="SUPFAM" id="SSF47413">
    <property type="entry name" value="lambda repressor-like DNA-binding domains"/>
    <property type="match status" value="1"/>
</dbReference>
<dbReference type="InterPro" id="IPR001387">
    <property type="entry name" value="Cro/C1-type_HTH"/>
</dbReference>
<dbReference type="EMBL" id="RZNY01000044">
    <property type="protein sequence ID" value="RUT39488.1"/>
    <property type="molecule type" value="Genomic_DNA"/>
</dbReference>
<evidence type="ECO:0000313" key="3">
    <source>
        <dbReference type="Proteomes" id="UP000279446"/>
    </source>
</evidence>
<organism evidence="2 3">
    <name type="scientific">Paenibacillus anaericanus</name>
    <dbReference type="NCBI Taxonomy" id="170367"/>
    <lineage>
        <taxon>Bacteria</taxon>
        <taxon>Bacillati</taxon>
        <taxon>Bacillota</taxon>
        <taxon>Bacilli</taxon>
        <taxon>Bacillales</taxon>
        <taxon>Paenibacillaceae</taxon>
        <taxon>Paenibacillus</taxon>
    </lineage>
</organism>
<comment type="caution">
    <text evidence="2">The sequence shown here is derived from an EMBL/GenBank/DDBJ whole genome shotgun (WGS) entry which is preliminary data.</text>
</comment>
<dbReference type="GO" id="GO:0003677">
    <property type="term" value="F:DNA binding"/>
    <property type="evidence" value="ECO:0007669"/>
    <property type="project" value="InterPro"/>
</dbReference>
<evidence type="ECO:0000259" key="1">
    <source>
        <dbReference type="PROSITE" id="PS50943"/>
    </source>
</evidence>
<dbReference type="Gene3D" id="1.10.260.40">
    <property type="entry name" value="lambda repressor-like DNA-binding domains"/>
    <property type="match status" value="1"/>
</dbReference>
<reference evidence="2 3" key="1">
    <citation type="submission" date="2018-12" db="EMBL/GenBank/DDBJ databases">
        <authorList>
            <person name="Sun L."/>
            <person name="Chen Z."/>
        </authorList>
    </citation>
    <scope>NUCLEOTIDE SEQUENCE [LARGE SCALE GENOMIC DNA]</scope>
    <source>
        <strain evidence="2 3">DSM 15890</strain>
    </source>
</reference>
<dbReference type="OrthoDB" id="9804186at2"/>
<dbReference type="Proteomes" id="UP000279446">
    <property type="component" value="Unassembled WGS sequence"/>
</dbReference>